<dbReference type="InterPro" id="IPR027417">
    <property type="entry name" value="P-loop_NTPase"/>
</dbReference>
<evidence type="ECO:0000256" key="1">
    <source>
        <dbReference type="ARBA" id="ARBA00022737"/>
    </source>
</evidence>
<keyword evidence="4" id="KW-1185">Reference proteome</keyword>
<dbReference type="PANTHER" id="PTHR10039:SF5">
    <property type="entry name" value="NACHT DOMAIN-CONTAINING PROTEIN"/>
    <property type="match status" value="1"/>
</dbReference>
<dbReference type="Gene3D" id="3.40.50.300">
    <property type="entry name" value="P-loop containing nucleotide triphosphate hydrolases"/>
    <property type="match status" value="1"/>
</dbReference>
<evidence type="ECO:0000313" key="3">
    <source>
        <dbReference type="EMBL" id="RXW14868.1"/>
    </source>
</evidence>
<evidence type="ECO:0000313" key="4">
    <source>
        <dbReference type="Proteomes" id="UP000290288"/>
    </source>
</evidence>
<dbReference type="Pfam" id="PF24883">
    <property type="entry name" value="NPHP3_N"/>
    <property type="match status" value="1"/>
</dbReference>
<dbReference type="EMBL" id="SDEE01000633">
    <property type="protein sequence ID" value="RXW14868.1"/>
    <property type="molecule type" value="Genomic_DNA"/>
</dbReference>
<comment type="caution">
    <text evidence="3">The sequence shown here is derived from an EMBL/GenBank/DDBJ whole genome shotgun (WGS) entry which is preliminary data.</text>
</comment>
<dbReference type="SUPFAM" id="SSF52540">
    <property type="entry name" value="P-loop containing nucleoside triphosphate hydrolases"/>
    <property type="match status" value="1"/>
</dbReference>
<protein>
    <recommendedName>
        <fullName evidence="2">Nephrocystin 3-like N-terminal domain-containing protein</fullName>
    </recommendedName>
</protein>
<feature type="domain" description="Nephrocystin 3-like N-terminal" evidence="2">
    <location>
        <begin position="72"/>
        <end position="248"/>
    </location>
</feature>
<dbReference type="Proteomes" id="UP000290288">
    <property type="component" value="Unassembled WGS sequence"/>
</dbReference>
<sequence length="706" mass="80254">MSTVQFLPNANGVGISNSTFYIAGGNINQKPVSDLHDRLQPILNASHTRNRKTSPPDSMCQPGTRTEVIDEVTIWADSEIEAYNHVYCLYGTVGSGKSSVAQAVSGKTHRKGRLLASHYFFRGSGDRSTMLRFAVTLASQIATVIPETVPFIEAALTEQPGLLKPGTLSLEFELENLVFEPFKAAFNSSSTLSSPPGRTSPSPPPFLIVIDGLDECEDKEGMETLIDSMLEFFEANPTIPLRFFITTRIEQHIQDRLEVPEVILDNLDRHGSYHDIVMFVEAEFQREAKRNRVIRAYIQQHGNWPTADHRYKLIGHIRGSFIFASTLLKYILWNKGDGLTPMDRLPLALEMNPGLDGLYTQTLARVEHLPYFMDIISTITLSHEFHSISRLAQILRIKTFEVLHVLVDLQSIIQVPGADTRDVVTLYHTSLRDFLKTESRAKRFLVSPNVYLPLSYHWFITPSGGLQLESSYSSEFRVYWGKFVRLSEPTTVFTYMNQFSDTDDRPGEHGAALASDYLTRWAEQLVPALELKYLNDRQDRRIPRRLLPTESPMEFSFLWASGREIEMVGQSLAEFQNNIQWAQSIVESKFPSSFQQAQQISVHDIKVTGKRARLRVANKATVGELGGILHIHKSRLRANLYHRLCISVKKKQWSLYQDDLIISGRIEKVNGPTQSLRSVLEETYSDRVIKETLRKHDPWWPRITSS</sequence>
<accession>A0A4V1Q2F1</accession>
<reference evidence="3 4" key="1">
    <citation type="submission" date="2019-01" db="EMBL/GenBank/DDBJ databases">
        <title>Draft genome sequence of Psathyrella aberdarensis IHI B618.</title>
        <authorList>
            <person name="Buettner E."/>
            <person name="Kellner H."/>
        </authorList>
    </citation>
    <scope>NUCLEOTIDE SEQUENCE [LARGE SCALE GENOMIC DNA]</scope>
    <source>
        <strain evidence="3 4">IHI B618</strain>
    </source>
</reference>
<organism evidence="3 4">
    <name type="scientific">Candolleomyces aberdarensis</name>
    <dbReference type="NCBI Taxonomy" id="2316362"/>
    <lineage>
        <taxon>Eukaryota</taxon>
        <taxon>Fungi</taxon>
        <taxon>Dikarya</taxon>
        <taxon>Basidiomycota</taxon>
        <taxon>Agaricomycotina</taxon>
        <taxon>Agaricomycetes</taxon>
        <taxon>Agaricomycetidae</taxon>
        <taxon>Agaricales</taxon>
        <taxon>Agaricineae</taxon>
        <taxon>Psathyrellaceae</taxon>
        <taxon>Candolleomyces</taxon>
    </lineage>
</organism>
<dbReference type="PANTHER" id="PTHR10039">
    <property type="entry name" value="AMELOGENIN"/>
    <property type="match status" value="1"/>
</dbReference>
<gene>
    <name evidence="3" type="ORF">EST38_g10993</name>
</gene>
<proteinExistence type="predicted"/>
<name>A0A4V1Q2F1_9AGAR</name>
<dbReference type="InterPro" id="IPR056884">
    <property type="entry name" value="NPHP3-like_N"/>
</dbReference>
<keyword evidence="1" id="KW-0677">Repeat</keyword>
<evidence type="ECO:0000259" key="2">
    <source>
        <dbReference type="Pfam" id="PF24883"/>
    </source>
</evidence>
<dbReference type="OrthoDB" id="3038309at2759"/>
<dbReference type="AlphaFoldDB" id="A0A4V1Q2F1"/>